<accession>A0ABP4EM45</accession>
<name>A0ABP4EM45_9ACTN</name>
<protein>
    <recommendedName>
        <fullName evidence="4">Helix-turn-helix domain-containing protein</fullName>
    </recommendedName>
</protein>
<dbReference type="Proteomes" id="UP001501581">
    <property type="component" value="Unassembled WGS sequence"/>
</dbReference>
<proteinExistence type="predicted"/>
<sequence length="99" mass="10827">MADPHNRWTWERALRDRSAAEGMKPATQHLALVLATYADPAGDGIYPSVETLMKVTGKGRSSILATLKDLRESGWVEQESQGSNLSGKSSRYVLKVPGK</sequence>
<comment type="caution">
    <text evidence="2">The sequence shown here is derived from an EMBL/GenBank/DDBJ whole genome shotgun (WGS) entry which is preliminary data.</text>
</comment>
<evidence type="ECO:0000313" key="3">
    <source>
        <dbReference type="Proteomes" id="UP001501581"/>
    </source>
</evidence>
<evidence type="ECO:0000256" key="1">
    <source>
        <dbReference type="SAM" id="MobiDB-lite"/>
    </source>
</evidence>
<dbReference type="EMBL" id="BAAALG010000021">
    <property type="protein sequence ID" value="GAA1115427.1"/>
    <property type="molecule type" value="Genomic_DNA"/>
</dbReference>
<organism evidence="2 3">
    <name type="scientific">Nocardioides dubius</name>
    <dbReference type="NCBI Taxonomy" id="317019"/>
    <lineage>
        <taxon>Bacteria</taxon>
        <taxon>Bacillati</taxon>
        <taxon>Actinomycetota</taxon>
        <taxon>Actinomycetes</taxon>
        <taxon>Propionibacteriales</taxon>
        <taxon>Nocardioidaceae</taxon>
        <taxon>Nocardioides</taxon>
    </lineage>
</organism>
<dbReference type="Pfam" id="PF13730">
    <property type="entry name" value="HTH_36"/>
    <property type="match status" value="1"/>
</dbReference>
<keyword evidence="3" id="KW-1185">Reference proteome</keyword>
<feature type="compositionally biased region" description="Polar residues" evidence="1">
    <location>
        <begin position="78"/>
        <end position="89"/>
    </location>
</feature>
<evidence type="ECO:0008006" key="4">
    <source>
        <dbReference type="Google" id="ProtNLM"/>
    </source>
</evidence>
<gene>
    <name evidence="2" type="ORF">GCM10009668_42710</name>
</gene>
<reference evidence="3" key="1">
    <citation type="journal article" date="2019" name="Int. J. Syst. Evol. Microbiol.">
        <title>The Global Catalogue of Microorganisms (GCM) 10K type strain sequencing project: providing services to taxonomists for standard genome sequencing and annotation.</title>
        <authorList>
            <consortium name="The Broad Institute Genomics Platform"/>
            <consortium name="The Broad Institute Genome Sequencing Center for Infectious Disease"/>
            <person name="Wu L."/>
            <person name="Ma J."/>
        </authorList>
    </citation>
    <scope>NUCLEOTIDE SEQUENCE [LARGE SCALE GENOMIC DNA]</scope>
    <source>
        <strain evidence="3">JCM 13008</strain>
    </source>
</reference>
<feature type="region of interest" description="Disordered" evidence="1">
    <location>
        <begin position="75"/>
        <end position="99"/>
    </location>
</feature>
<evidence type="ECO:0000313" key="2">
    <source>
        <dbReference type="EMBL" id="GAA1115427.1"/>
    </source>
</evidence>
<dbReference type="RefSeq" id="WP_415629968.1">
    <property type="nucleotide sequence ID" value="NZ_CBCRZO010000007.1"/>
</dbReference>